<feature type="domain" description="F-box" evidence="1">
    <location>
        <begin position="4"/>
        <end position="43"/>
    </location>
</feature>
<dbReference type="InterPro" id="IPR001810">
    <property type="entry name" value="F-box_dom"/>
</dbReference>
<dbReference type="EMBL" id="JASCZI010120859">
    <property type="protein sequence ID" value="MED6156188.1"/>
    <property type="molecule type" value="Genomic_DNA"/>
</dbReference>
<sequence length="544" mass="62559">MDQLSALPKTILHDILARLPDKDAAKTIALSKAWRDTWYSFPNLSVCSRDFFTAHEVPEGKDYRFNKLDILIDYVTKRLMRLRDQGLAIKEFKLDFTNLLDPTRCSHIVDRWIQMASESGVEVLELRQCGGYTWRNYSEDDWYDLPLCVIEAKSLTKLKLAGGIRIGQEFLNHSMKFPSVKVLSFAHVIFTHEGIIEHFISHCSLIEHLTIKYCNVYNHLGIEDPPVERTFRLKSLFLNGLQKLKEVDIEGIQEVHVDSPNLENLFYRPLDFDAPCKLNFDSCTNLRCLRLLRLGSPAIADKWFLKLFSNNPFLESLKLGYCTMSERINISSAQLKALELCHCSNLKELNIDAPNLLSFEYADYEEPVISFLSGSDQLEVSVSTILDFRHCVNLREFIQNIPQKILASLSLVISLPFRGDTYPPALQVSSTPPSFKHLELRVHFVPNNEAVYGPLMNFLLSSCFPKTISFRYDLVYTFIEFFYEMLMGSKKGECHCSSGNTKCWWHALKIVKISCSFMTDQNADFKAMLDASYKEKSITFSLEM</sequence>
<dbReference type="Proteomes" id="UP001341840">
    <property type="component" value="Unassembled WGS sequence"/>
</dbReference>
<dbReference type="Pfam" id="PF24758">
    <property type="entry name" value="LRR_At5g56370"/>
    <property type="match status" value="1"/>
</dbReference>
<name>A0ABU6U7L4_9FABA</name>
<keyword evidence="5" id="KW-1185">Reference proteome</keyword>
<evidence type="ECO:0000259" key="3">
    <source>
        <dbReference type="Pfam" id="PF24758"/>
    </source>
</evidence>
<reference evidence="4 5" key="1">
    <citation type="journal article" date="2023" name="Plants (Basel)">
        <title>Bridging the Gap: Combining Genomics and Transcriptomics Approaches to Understand Stylosanthes scabra, an Orphan Legume from the Brazilian Caatinga.</title>
        <authorList>
            <person name="Ferreira-Neto J.R.C."/>
            <person name="da Silva M.D."/>
            <person name="Binneck E."/>
            <person name="de Melo N.F."/>
            <person name="da Silva R.H."/>
            <person name="de Melo A.L.T.M."/>
            <person name="Pandolfi V."/>
            <person name="Bustamante F.O."/>
            <person name="Brasileiro-Vidal A.C."/>
            <person name="Benko-Iseppon A.M."/>
        </authorList>
    </citation>
    <scope>NUCLEOTIDE SEQUENCE [LARGE SCALE GENOMIC DNA]</scope>
    <source>
        <tissue evidence="4">Leaves</tissue>
    </source>
</reference>
<dbReference type="InterPro" id="IPR055411">
    <property type="entry name" value="LRR_FXL15/At3g58940/PEG3-like"/>
</dbReference>
<accession>A0ABU6U7L4</accession>
<dbReference type="PANTHER" id="PTHR34145">
    <property type="entry name" value="OS02G0105600 PROTEIN"/>
    <property type="match status" value="1"/>
</dbReference>
<dbReference type="Pfam" id="PF23622">
    <property type="entry name" value="LRR_At1g61320_AtMIF1"/>
    <property type="match status" value="1"/>
</dbReference>
<comment type="caution">
    <text evidence="4">The sequence shown here is derived from an EMBL/GenBank/DDBJ whole genome shotgun (WGS) entry which is preliminary data.</text>
</comment>
<protein>
    <recommendedName>
        <fullName evidence="6">F-box domain-containing protein</fullName>
    </recommendedName>
</protein>
<organism evidence="4 5">
    <name type="scientific">Stylosanthes scabra</name>
    <dbReference type="NCBI Taxonomy" id="79078"/>
    <lineage>
        <taxon>Eukaryota</taxon>
        <taxon>Viridiplantae</taxon>
        <taxon>Streptophyta</taxon>
        <taxon>Embryophyta</taxon>
        <taxon>Tracheophyta</taxon>
        <taxon>Spermatophyta</taxon>
        <taxon>Magnoliopsida</taxon>
        <taxon>eudicotyledons</taxon>
        <taxon>Gunneridae</taxon>
        <taxon>Pentapetalae</taxon>
        <taxon>rosids</taxon>
        <taxon>fabids</taxon>
        <taxon>Fabales</taxon>
        <taxon>Fabaceae</taxon>
        <taxon>Papilionoideae</taxon>
        <taxon>50 kb inversion clade</taxon>
        <taxon>dalbergioids sensu lato</taxon>
        <taxon>Dalbergieae</taxon>
        <taxon>Pterocarpus clade</taxon>
        <taxon>Stylosanthes</taxon>
    </lineage>
</organism>
<dbReference type="SUPFAM" id="SSF52047">
    <property type="entry name" value="RNI-like"/>
    <property type="match status" value="1"/>
</dbReference>
<proteinExistence type="predicted"/>
<evidence type="ECO:0008006" key="6">
    <source>
        <dbReference type="Google" id="ProtNLM"/>
    </source>
</evidence>
<dbReference type="InterPro" id="IPR032675">
    <property type="entry name" value="LRR_dom_sf"/>
</dbReference>
<evidence type="ECO:0000313" key="4">
    <source>
        <dbReference type="EMBL" id="MED6156188.1"/>
    </source>
</evidence>
<dbReference type="InterPro" id="IPR036047">
    <property type="entry name" value="F-box-like_dom_sf"/>
</dbReference>
<dbReference type="Gene3D" id="3.80.10.10">
    <property type="entry name" value="Ribonuclease Inhibitor"/>
    <property type="match status" value="1"/>
</dbReference>
<dbReference type="InterPro" id="IPR053772">
    <property type="entry name" value="At1g61320/At1g61330-like"/>
</dbReference>
<evidence type="ECO:0000313" key="5">
    <source>
        <dbReference type="Proteomes" id="UP001341840"/>
    </source>
</evidence>
<evidence type="ECO:0000259" key="1">
    <source>
        <dbReference type="Pfam" id="PF00646"/>
    </source>
</evidence>
<dbReference type="Pfam" id="PF00646">
    <property type="entry name" value="F-box"/>
    <property type="match status" value="1"/>
</dbReference>
<gene>
    <name evidence="4" type="ORF">PIB30_012203</name>
</gene>
<feature type="domain" description="F-box/LRR-repeat protein 15/At3g58940/PEG3-like LRR" evidence="3">
    <location>
        <begin position="109"/>
        <end position="267"/>
    </location>
</feature>
<evidence type="ECO:0000259" key="2">
    <source>
        <dbReference type="Pfam" id="PF23622"/>
    </source>
</evidence>
<dbReference type="InterPro" id="IPR055357">
    <property type="entry name" value="LRR_At1g61320_AtMIF1"/>
</dbReference>
<dbReference type="SUPFAM" id="SSF81383">
    <property type="entry name" value="F-box domain"/>
    <property type="match status" value="1"/>
</dbReference>
<feature type="domain" description="At1g61320/AtMIF1 LRR" evidence="2">
    <location>
        <begin position="285"/>
        <end position="408"/>
    </location>
</feature>